<organism evidence="1 2">
    <name type="scientific">Apostasia shenzhenica</name>
    <dbReference type="NCBI Taxonomy" id="1088818"/>
    <lineage>
        <taxon>Eukaryota</taxon>
        <taxon>Viridiplantae</taxon>
        <taxon>Streptophyta</taxon>
        <taxon>Embryophyta</taxon>
        <taxon>Tracheophyta</taxon>
        <taxon>Spermatophyta</taxon>
        <taxon>Magnoliopsida</taxon>
        <taxon>Liliopsida</taxon>
        <taxon>Asparagales</taxon>
        <taxon>Orchidaceae</taxon>
        <taxon>Apostasioideae</taxon>
        <taxon>Apostasia</taxon>
    </lineage>
</organism>
<accession>A0A2I0ACE0</accession>
<dbReference type="Proteomes" id="UP000236161">
    <property type="component" value="Unassembled WGS sequence"/>
</dbReference>
<name>A0A2I0ACE0_9ASPA</name>
<protein>
    <submittedName>
        <fullName evidence="1">Uncharacterized protein</fullName>
    </submittedName>
</protein>
<evidence type="ECO:0000313" key="2">
    <source>
        <dbReference type="Proteomes" id="UP000236161"/>
    </source>
</evidence>
<dbReference type="EMBL" id="KZ451999">
    <property type="protein sequence ID" value="PKA53185.1"/>
    <property type="molecule type" value="Genomic_DNA"/>
</dbReference>
<keyword evidence="2" id="KW-1185">Reference proteome</keyword>
<proteinExistence type="predicted"/>
<dbReference type="AlphaFoldDB" id="A0A2I0ACE0"/>
<gene>
    <name evidence="1" type="ORF">AXF42_Ash009915</name>
</gene>
<evidence type="ECO:0000313" key="1">
    <source>
        <dbReference type="EMBL" id="PKA53185.1"/>
    </source>
</evidence>
<reference evidence="1 2" key="1">
    <citation type="journal article" date="2017" name="Nature">
        <title>The Apostasia genome and the evolution of orchids.</title>
        <authorList>
            <person name="Zhang G.Q."/>
            <person name="Liu K.W."/>
            <person name="Li Z."/>
            <person name="Lohaus R."/>
            <person name="Hsiao Y.Y."/>
            <person name="Niu S.C."/>
            <person name="Wang J.Y."/>
            <person name="Lin Y.C."/>
            <person name="Xu Q."/>
            <person name="Chen L.J."/>
            <person name="Yoshida K."/>
            <person name="Fujiwara S."/>
            <person name="Wang Z.W."/>
            <person name="Zhang Y.Q."/>
            <person name="Mitsuda N."/>
            <person name="Wang M."/>
            <person name="Liu G.H."/>
            <person name="Pecoraro L."/>
            <person name="Huang H.X."/>
            <person name="Xiao X.J."/>
            <person name="Lin M."/>
            <person name="Wu X.Y."/>
            <person name="Wu W.L."/>
            <person name="Chen Y.Y."/>
            <person name="Chang S.B."/>
            <person name="Sakamoto S."/>
            <person name="Ohme-Takagi M."/>
            <person name="Yagi M."/>
            <person name="Zeng S.J."/>
            <person name="Shen C.Y."/>
            <person name="Yeh C.M."/>
            <person name="Luo Y.B."/>
            <person name="Tsai W.C."/>
            <person name="Van de Peer Y."/>
            <person name="Liu Z.J."/>
        </authorList>
    </citation>
    <scope>NUCLEOTIDE SEQUENCE [LARGE SCALE GENOMIC DNA]</scope>
    <source>
        <strain evidence="2">cv. Shenzhen</strain>
        <tissue evidence="1">Stem</tissue>
    </source>
</reference>
<sequence>MSPAHQHQLLQRGAAGQRLQITCLRLFAAVEDERRSVLGAPRQTDYEVKRPHYSLMVRAENLGKDEGAMPEGWPSE</sequence>